<proteinExistence type="predicted"/>
<dbReference type="OrthoDB" id="9802676at2"/>
<dbReference type="KEGG" id="fil:BN1229_v1_1217"/>
<keyword evidence="4" id="KW-0378">Hydrolase</keyword>
<dbReference type="GO" id="GO:0006152">
    <property type="term" value="P:purine nucleoside catabolic process"/>
    <property type="evidence" value="ECO:0007669"/>
    <property type="project" value="TreeGrafter"/>
</dbReference>
<dbReference type="GO" id="GO:0002100">
    <property type="term" value="P:tRNA wobble adenosine to inosine editing"/>
    <property type="evidence" value="ECO:0007669"/>
    <property type="project" value="InterPro"/>
</dbReference>
<dbReference type="Gene3D" id="3.40.140.10">
    <property type="entry name" value="Cytidine Deaminase, domain 2"/>
    <property type="match status" value="1"/>
</dbReference>
<dbReference type="EC" id="3.5.4.3" evidence="4"/>
<evidence type="ECO:0000313" key="5">
    <source>
        <dbReference type="Proteomes" id="UP000033187"/>
    </source>
</evidence>
<reference evidence="5" key="1">
    <citation type="submission" date="2015-02" db="EMBL/GenBank/DDBJ databases">
        <authorList>
            <person name="Chooi Y.-H."/>
        </authorList>
    </citation>
    <scope>NUCLEOTIDE SEQUENCE [LARGE SCALE GENOMIC DNA]</scope>
    <source>
        <strain evidence="5">strain Y</strain>
    </source>
</reference>
<dbReference type="GO" id="GO:0008270">
    <property type="term" value="F:zinc ion binding"/>
    <property type="evidence" value="ECO:0007669"/>
    <property type="project" value="InterPro"/>
</dbReference>
<dbReference type="InterPro" id="IPR016193">
    <property type="entry name" value="Cytidine_deaminase-like"/>
</dbReference>
<feature type="domain" description="CMP/dCMP-type deaminase" evidence="3">
    <location>
        <begin position="2"/>
        <end position="115"/>
    </location>
</feature>
<gene>
    <name evidence="4" type="primary">guaD</name>
    <name evidence="4" type="ORF">YBN1229_v1_1215</name>
</gene>
<evidence type="ECO:0000259" key="3">
    <source>
        <dbReference type="PROSITE" id="PS51747"/>
    </source>
</evidence>
<keyword evidence="1" id="KW-0479">Metal-binding</keyword>
<dbReference type="InterPro" id="IPR002125">
    <property type="entry name" value="CMP_dCMP_dom"/>
</dbReference>
<name>A0A0D6JD09_9HYPH</name>
<keyword evidence="2" id="KW-0862">Zinc</keyword>
<dbReference type="Proteomes" id="UP000033187">
    <property type="component" value="Chromosome 1"/>
</dbReference>
<keyword evidence="5" id="KW-1185">Reference proteome</keyword>
<dbReference type="Pfam" id="PF00383">
    <property type="entry name" value="dCMP_cyt_deam_1"/>
    <property type="match status" value="1"/>
</dbReference>
<dbReference type="InterPro" id="IPR016192">
    <property type="entry name" value="APOBEC/CMP_deaminase_Zn-bd"/>
</dbReference>
<dbReference type="PROSITE" id="PS51747">
    <property type="entry name" value="CYT_DCMP_DEAMINASES_2"/>
    <property type="match status" value="1"/>
</dbReference>
<protein>
    <submittedName>
        <fullName evidence="4">Guanine deaminase</fullName>
        <ecNumber evidence="4">3.5.4.3</ecNumber>
    </submittedName>
</protein>
<dbReference type="CDD" id="cd01285">
    <property type="entry name" value="nucleoside_deaminase"/>
    <property type="match status" value="1"/>
</dbReference>
<dbReference type="GO" id="GO:0047974">
    <property type="term" value="F:guanosine deaminase activity"/>
    <property type="evidence" value="ECO:0007669"/>
    <property type="project" value="TreeGrafter"/>
</dbReference>
<dbReference type="GO" id="GO:0052717">
    <property type="term" value="F:tRNA-specific adenosine-34 deaminase activity"/>
    <property type="evidence" value="ECO:0007669"/>
    <property type="project" value="UniProtKB-EC"/>
</dbReference>
<dbReference type="PANTHER" id="PTHR11079:SF161">
    <property type="entry name" value="CMP_DCMP-TYPE DEAMINASE DOMAIN-CONTAINING PROTEIN"/>
    <property type="match status" value="1"/>
</dbReference>
<accession>A0A0D6JD09</accession>
<evidence type="ECO:0000256" key="1">
    <source>
        <dbReference type="ARBA" id="ARBA00022723"/>
    </source>
</evidence>
<dbReference type="AlphaFoldDB" id="A0A0D6JD09"/>
<evidence type="ECO:0000313" key="4">
    <source>
        <dbReference type="EMBL" id="CPR17358.1"/>
    </source>
</evidence>
<dbReference type="RefSeq" id="WP_046477310.1">
    <property type="nucleotide sequence ID" value="NZ_LN829118.1"/>
</dbReference>
<sequence length="154" mass="16502">MADAVVWLRQALELARENAVKGGRPFGAVVVKDGKVIATGVNEILKTNDPTSHAELNAIRQASTVLGTPRLNGCAIYASGQPCPMCLAAIHMSGITSVTYAYSNAEGEPFGLSSAAVYDQLARPLSEQSISARHLPLRFEDGEELYALWKRSTI</sequence>
<dbReference type="SUPFAM" id="SSF53927">
    <property type="entry name" value="Cytidine deaminase-like"/>
    <property type="match status" value="1"/>
</dbReference>
<organism evidence="4 5">
    <name type="scientific">Candidatus Filomicrobium marinum</name>
    <dbReference type="NCBI Taxonomy" id="1608628"/>
    <lineage>
        <taxon>Bacteria</taxon>
        <taxon>Pseudomonadati</taxon>
        <taxon>Pseudomonadota</taxon>
        <taxon>Alphaproteobacteria</taxon>
        <taxon>Hyphomicrobiales</taxon>
        <taxon>Hyphomicrobiaceae</taxon>
        <taxon>Filomicrobium</taxon>
    </lineage>
</organism>
<evidence type="ECO:0000256" key="2">
    <source>
        <dbReference type="ARBA" id="ARBA00022833"/>
    </source>
</evidence>
<dbReference type="KEGG" id="fiy:BN1229_v1_1215"/>
<dbReference type="EMBL" id="LN829119">
    <property type="protein sequence ID" value="CPR17358.1"/>
    <property type="molecule type" value="Genomic_DNA"/>
</dbReference>
<dbReference type="PROSITE" id="PS00903">
    <property type="entry name" value="CYT_DCMP_DEAMINASES_1"/>
    <property type="match status" value="1"/>
</dbReference>
<dbReference type="PANTHER" id="PTHR11079">
    <property type="entry name" value="CYTOSINE DEAMINASE FAMILY MEMBER"/>
    <property type="match status" value="1"/>
</dbReference>